<evidence type="ECO:0000313" key="1">
    <source>
        <dbReference type="EMBL" id="KAF1764797.1"/>
    </source>
</evidence>
<dbReference type="GeneID" id="78773985"/>
<organism evidence="1 2">
    <name type="scientific">Caenorhabditis remanei</name>
    <name type="common">Caenorhabditis vulgaris</name>
    <dbReference type="NCBI Taxonomy" id="31234"/>
    <lineage>
        <taxon>Eukaryota</taxon>
        <taxon>Metazoa</taxon>
        <taxon>Ecdysozoa</taxon>
        <taxon>Nematoda</taxon>
        <taxon>Chromadorea</taxon>
        <taxon>Rhabditida</taxon>
        <taxon>Rhabditina</taxon>
        <taxon>Rhabditomorpha</taxon>
        <taxon>Rhabditoidea</taxon>
        <taxon>Rhabditidae</taxon>
        <taxon>Peloderinae</taxon>
        <taxon>Caenorhabditis</taxon>
    </lineage>
</organism>
<name>A0A6A5HC97_CAERE</name>
<sequence length="99" mass="10745">MNPSVLLFLLNNDLLVDVFTTFGAVATFGVTRSLFFESCDSLALRAGALGVLCPSDRLLKTIASFCGQRIQVGVAVEVDGWQDMMVVKVVVAVELEYNK</sequence>
<dbReference type="KEGG" id="crq:GCK72_004747"/>
<dbReference type="EMBL" id="WUAV01000002">
    <property type="protein sequence ID" value="KAF1764797.1"/>
    <property type="molecule type" value="Genomic_DNA"/>
</dbReference>
<comment type="caution">
    <text evidence="1">The sequence shown here is derived from an EMBL/GenBank/DDBJ whole genome shotgun (WGS) entry which is preliminary data.</text>
</comment>
<dbReference type="CTD" id="78773985"/>
<dbReference type="Proteomes" id="UP000483820">
    <property type="component" value="Chromosome II"/>
</dbReference>
<evidence type="ECO:0000313" key="2">
    <source>
        <dbReference type="Proteomes" id="UP000483820"/>
    </source>
</evidence>
<accession>A0A6A5HC97</accession>
<dbReference type="RefSeq" id="XP_053589063.1">
    <property type="nucleotide sequence ID" value="XM_053724869.1"/>
</dbReference>
<dbReference type="AlphaFoldDB" id="A0A6A5HC97"/>
<gene>
    <name evidence="1" type="ORF">GCK72_004747</name>
</gene>
<protein>
    <submittedName>
        <fullName evidence="1">Uncharacterized protein</fullName>
    </submittedName>
</protein>
<proteinExistence type="predicted"/>
<reference evidence="1 2" key="1">
    <citation type="submission" date="2019-12" db="EMBL/GenBank/DDBJ databases">
        <title>Chromosome-level assembly of the Caenorhabditis remanei genome.</title>
        <authorList>
            <person name="Teterina A.A."/>
            <person name="Willis J.H."/>
            <person name="Phillips P.C."/>
        </authorList>
    </citation>
    <scope>NUCLEOTIDE SEQUENCE [LARGE SCALE GENOMIC DNA]</scope>
    <source>
        <strain evidence="1 2">PX506</strain>
        <tissue evidence="1">Whole organism</tissue>
    </source>
</reference>